<sequence length="116" mass="12749">MKNLSDAKQELIVLVKDSHHSLKSEIDYLWNGLPALIPNHNPPRNPLGLLQLQRNILASNPRVTRFHINWDGCSDKMEDSENVDPSPNSSSSMVPSCLPGKALSVGLMSGNSMDCL</sequence>
<keyword evidence="3" id="KW-1185">Reference proteome</keyword>
<dbReference type="GeneTree" id="ENSGT00970000197018"/>
<dbReference type="SUPFAM" id="SSF101546">
    <property type="entry name" value="ASF1-like"/>
    <property type="match status" value="1"/>
</dbReference>
<protein>
    <submittedName>
        <fullName evidence="2">Uncharacterized protein</fullName>
    </submittedName>
</protein>
<dbReference type="GO" id="GO:0006325">
    <property type="term" value="P:chromatin organization"/>
    <property type="evidence" value="ECO:0007669"/>
    <property type="project" value="InterPro"/>
</dbReference>
<evidence type="ECO:0000313" key="3">
    <source>
        <dbReference type="Proteomes" id="UP000314982"/>
    </source>
</evidence>
<reference evidence="2" key="2">
    <citation type="submission" date="2025-08" db="UniProtKB">
        <authorList>
            <consortium name="Ensembl"/>
        </authorList>
    </citation>
    <scope>IDENTIFICATION</scope>
</reference>
<reference evidence="2" key="3">
    <citation type="submission" date="2025-09" db="UniProtKB">
        <authorList>
            <consortium name="Ensembl"/>
        </authorList>
    </citation>
    <scope>IDENTIFICATION</scope>
</reference>
<dbReference type="STRING" id="62062.ENSHHUP00000019221"/>
<dbReference type="InterPro" id="IPR036747">
    <property type="entry name" value="ASF1-like_sf"/>
</dbReference>
<organism evidence="2 3">
    <name type="scientific">Hucho hucho</name>
    <name type="common">huchen</name>
    <dbReference type="NCBI Taxonomy" id="62062"/>
    <lineage>
        <taxon>Eukaryota</taxon>
        <taxon>Metazoa</taxon>
        <taxon>Chordata</taxon>
        <taxon>Craniata</taxon>
        <taxon>Vertebrata</taxon>
        <taxon>Euteleostomi</taxon>
        <taxon>Actinopterygii</taxon>
        <taxon>Neopterygii</taxon>
        <taxon>Teleostei</taxon>
        <taxon>Protacanthopterygii</taxon>
        <taxon>Salmoniformes</taxon>
        <taxon>Salmonidae</taxon>
        <taxon>Salmoninae</taxon>
        <taxon>Hucho</taxon>
    </lineage>
</organism>
<dbReference type="Ensembl" id="ENSHHUT00000019923.1">
    <property type="protein sequence ID" value="ENSHHUP00000019221.1"/>
    <property type="gene ID" value="ENSHHUG00000012010.1"/>
</dbReference>
<feature type="compositionally biased region" description="Low complexity" evidence="1">
    <location>
        <begin position="83"/>
        <end position="96"/>
    </location>
</feature>
<name>A0A4W5L2X1_9TELE</name>
<proteinExistence type="predicted"/>
<dbReference type="GO" id="GO:0005634">
    <property type="term" value="C:nucleus"/>
    <property type="evidence" value="ECO:0007669"/>
    <property type="project" value="InterPro"/>
</dbReference>
<reference evidence="3" key="1">
    <citation type="submission" date="2018-06" db="EMBL/GenBank/DDBJ databases">
        <title>Genome assembly of Danube salmon.</title>
        <authorList>
            <person name="Macqueen D.J."/>
            <person name="Gundappa M.K."/>
        </authorList>
    </citation>
    <scope>NUCLEOTIDE SEQUENCE [LARGE SCALE GENOMIC DNA]</scope>
</reference>
<dbReference type="Proteomes" id="UP000314982">
    <property type="component" value="Unassembled WGS sequence"/>
</dbReference>
<accession>A0A4W5L2X1</accession>
<feature type="region of interest" description="Disordered" evidence="1">
    <location>
        <begin position="77"/>
        <end position="96"/>
    </location>
</feature>
<evidence type="ECO:0000256" key="1">
    <source>
        <dbReference type="SAM" id="MobiDB-lite"/>
    </source>
</evidence>
<dbReference type="AlphaFoldDB" id="A0A4W5L2X1"/>
<dbReference type="Gene3D" id="2.60.40.1490">
    <property type="entry name" value="Histone chaperone ASF1-like"/>
    <property type="match status" value="1"/>
</dbReference>
<evidence type="ECO:0000313" key="2">
    <source>
        <dbReference type="Ensembl" id="ENSHHUP00000019221.1"/>
    </source>
</evidence>